<feature type="compositionally biased region" description="Polar residues" evidence="1">
    <location>
        <begin position="958"/>
        <end position="968"/>
    </location>
</feature>
<proteinExistence type="predicted"/>
<evidence type="ECO:0000313" key="5">
    <source>
        <dbReference type="EMBL" id="KJA29636.1"/>
    </source>
</evidence>
<reference evidence="6" key="1">
    <citation type="submission" date="2014-04" db="EMBL/GenBank/DDBJ databases">
        <title>Evolutionary Origins and Diversification of the Mycorrhizal Mutualists.</title>
        <authorList>
            <consortium name="DOE Joint Genome Institute"/>
            <consortium name="Mycorrhizal Genomics Consortium"/>
            <person name="Kohler A."/>
            <person name="Kuo A."/>
            <person name="Nagy L.G."/>
            <person name="Floudas D."/>
            <person name="Copeland A."/>
            <person name="Barry K.W."/>
            <person name="Cichocki N."/>
            <person name="Veneault-Fourrey C."/>
            <person name="LaButti K."/>
            <person name="Lindquist E.A."/>
            <person name="Lipzen A."/>
            <person name="Lundell T."/>
            <person name="Morin E."/>
            <person name="Murat C."/>
            <person name="Riley R."/>
            <person name="Ohm R."/>
            <person name="Sun H."/>
            <person name="Tunlid A."/>
            <person name="Henrissat B."/>
            <person name="Grigoriev I.V."/>
            <person name="Hibbett D.S."/>
            <person name="Martin F."/>
        </authorList>
    </citation>
    <scope>NUCLEOTIDE SEQUENCE [LARGE SCALE GENOMIC DNA]</scope>
    <source>
        <strain evidence="6">FD-334 SS-4</strain>
    </source>
</reference>
<dbReference type="GO" id="GO:0055085">
    <property type="term" value="P:transmembrane transport"/>
    <property type="evidence" value="ECO:0007669"/>
    <property type="project" value="TreeGrafter"/>
</dbReference>
<dbReference type="STRING" id="945553.A0A0D2PN10"/>
<dbReference type="OMA" id="TSVWLPW"/>
<feature type="compositionally biased region" description="Low complexity" evidence="1">
    <location>
        <begin position="969"/>
        <end position="980"/>
    </location>
</feature>
<feature type="region of interest" description="Disordered" evidence="1">
    <location>
        <begin position="958"/>
        <end position="990"/>
    </location>
</feature>
<feature type="signal peptide" evidence="3">
    <location>
        <begin position="1"/>
        <end position="22"/>
    </location>
</feature>
<gene>
    <name evidence="5" type="ORF">HYPSUDRAFT_31588</name>
</gene>
<keyword evidence="2" id="KW-1133">Transmembrane helix</keyword>
<keyword evidence="2" id="KW-0812">Transmembrane</keyword>
<evidence type="ECO:0000259" key="4">
    <source>
        <dbReference type="Pfam" id="PF06011"/>
    </source>
</evidence>
<name>A0A0D2PN10_HYPSF</name>
<feature type="compositionally biased region" description="Basic residues" evidence="1">
    <location>
        <begin position="755"/>
        <end position="767"/>
    </location>
</feature>
<keyword evidence="3" id="KW-0732">Signal</keyword>
<dbReference type="InterPro" id="IPR010308">
    <property type="entry name" value="TRP_C"/>
</dbReference>
<keyword evidence="6" id="KW-1185">Reference proteome</keyword>
<dbReference type="EMBL" id="KN817518">
    <property type="protein sequence ID" value="KJA29636.1"/>
    <property type="molecule type" value="Genomic_DNA"/>
</dbReference>
<dbReference type="InterPro" id="IPR040241">
    <property type="entry name" value="TRP_Flc/Pkd2-like"/>
</dbReference>
<keyword evidence="2" id="KW-0472">Membrane</keyword>
<feature type="transmembrane region" description="Helical" evidence="2">
    <location>
        <begin position="553"/>
        <end position="576"/>
    </location>
</feature>
<dbReference type="PANTHER" id="PTHR31145:SF6">
    <property type="entry name" value="INTEGRAL MEMBRANE PROTEIN (AFU_ORTHOLOGUE AFUA_7G01610)"/>
    <property type="match status" value="1"/>
</dbReference>
<feature type="region of interest" description="Disordered" evidence="1">
    <location>
        <begin position="755"/>
        <end position="848"/>
    </location>
</feature>
<dbReference type="Pfam" id="PF06011">
    <property type="entry name" value="TRP"/>
    <property type="match status" value="1"/>
</dbReference>
<feature type="compositionally biased region" description="Polar residues" evidence="1">
    <location>
        <begin position="981"/>
        <end position="990"/>
    </location>
</feature>
<feature type="transmembrane region" description="Helical" evidence="2">
    <location>
        <begin position="633"/>
        <end position="652"/>
    </location>
</feature>
<feature type="transmembrane region" description="Helical" evidence="2">
    <location>
        <begin position="187"/>
        <end position="209"/>
    </location>
</feature>
<dbReference type="OrthoDB" id="5312224at2759"/>
<feature type="chain" id="PRO_5002249576" description="TRP C-terminal domain-containing protein" evidence="3">
    <location>
        <begin position="23"/>
        <end position="1233"/>
    </location>
</feature>
<feature type="transmembrane region" description="Helical" evidence="2">
    <location>
        <begin position="376"/>
        <end position="401"/>
    </location>
</feature>
<feature type="transmembrane region" description="Helical" evidence="2">
    <location>
        <begin position="596"/>
        <end position="621"/>
    </location>
</feature>
<evidence type="ECO:0000256" key="3">
    <source>
        <dbReference type="SAM" id="SignalP"/>
    </source>
</evidence>
<dbReference type="PANTHER" id="PTHR31145">
    <property type="entry name" value="INTEGRAL MEMBRANE PROTEIN (AFU_ORTHOLOGUE AFUA_7G01610)"/>
    <property type="match status" value="1"/>
</dbReference>
<feature type="transmembrane region" description="Helical" evidence="2">
    <location>
        <begin position="692"/>
        <end position="714"/>
    </location>
</feature>
<dbReference type="AlphaFoldDB" id="A0A0D2PN10"/>
<feature type="region of interest" description="Disordered" evidence="1">
    <location>
        <begin position="1206"/>
        <end position="1233"/>
    </location>
</feature>
<feature type="domain" description="TRP C-terminal" evidence="4">
    <location>
        <begin position="514"/>
        <end position="716"/>
    </location>
</feature>
<feature type="transmembrane region" description="Helical" evidence="2">
    <location>
        <begin position="520"/>
        <end position="541"/>
    </location>
</feature>
<dbReference type="GO" id="GO:0016020">
    <property type="term" value="C:membrane"/>
    <property type="evidence" value="ECO:0007669"/>
    <property type="project" value="TreeGrafter"/>
</dbReference>
<feature type="region of interest" description="Disordered" evidence="1">
    <location>
        <begin position="1062"/>
        <end position="1147"/>
    </location>
</feature>
<feature type="compositionally biased region" description="Low complexity" evidence="1">
    <location>
        <begin position="1076"/>
        <end position="1091"/>
    </location>
</feature>
<sequence length="1233" mass="129057">MRRTLPSSLFALIFALIPLTYADPLLIPFEDCFDEPDSLAQKFLVDTVYAQVLENEEWGNYLNLTVLGTSPQPIVGLPNGSSSLSTLFTTSSVLTLSAWSNSSYLCQTMRPPSPLPAITSTDGTYCPIPAGPFAFSATIPWGRNRELTTLLTRLRAVDPFGKSLVCIDVLTTPLASSPHSPYGRANIVFWATVALAAAYWIVGSAARVASAWNRGIIRSGGDGWARARSAGYVLASAISGERLAAAPALMRFCTPAVRDVIFHTQWCAVLAMVAVEWPQFVYPILTQTAWATLTYNISLTPSSHDNHVSPLLVSPFAPSSNFSDQLVDPTSPLFIDLSVPNALFTLPPPVSTSASQTIEPGIPSFAYTLGVRPQDLFTMCLILFLGIVAATIVLSVLVWFIDYVMNLLSEAGRGQKHAHGMARLGGGVGTRSPPLTYNSAGSMKELATSSVESPPLGTMFGMGDESKALAGPTSPHARFSMPSSERERGISSHRTWWTRLRTSAGAGTGAFHGSVLHGNLVRLLMLFHLPLTVFSCYQLTLGAAGDIGTGATVLAALSFVVLSLLLPAHLILRVAFTSTSKLYSETRTLLSLGPLYAHYRAGSQLFALLFFVGNIAFGVVIGAGHKSGTAQAIIILVVEVALALVTSLWLPWGGGASMGLISFLFCVARIVVAVLLVILTQAISIGPGPGGWVAYGILVILALVYLALLLMLVSKIVEGFLRLFFGVSFDRSKHSSDTGLLGVLGLLGCSCCGGRRRGGSRRKRHSGRRTDGGGRTHTSSSALGAMSQMDRESDISSYMPPAGGIGAHPADDGRATPPRFLHAESRKGSTYSQPPSVLRPEHANRPYREAGPVGEEGEGYIMGAWQPFPRTSVGSGTAYSPLVGEAVTGAGAGGAGLGIAAAGYRHGSSPVPDGPPAGAQKAAVVGGAAAAAAAPSPSGFARVGGGRAHIDTPYAIQTGSTQTFPSLGQQSVQSQSQTQSARNQTQSFETSIASVTTPTLTTAGARSAAAALVYDDAEPAMSFSSVEAGSNGLPPGAMMPAHIRTKSQTAIVEDYLPLPAPAPDAGAASGSGSGSASGSRLSMPQVQQQQPPQQPPSAWDLQARPAGVRQTHVSENSYLRAPPHFTLGGAENEDESGDEQGALQKKKARPWYHIGRGRAHSSEGRTTMTTTAQEFGAGASSGAVDAEMGGLGAAPQPQRSFVVIRKPPGSMGRLNQAASGSAYPNAVSRPPTR</sequence>
<protein>
    <recommendedName>
        <fullName evidence="4">TRP C-terminal domain-containing protein</fullName>
    </recommendedName>
</protein>
<dbReference type="Proteomes" id="UP000054270">
    <property type="component" value="Unassembled WGS sequence"/>
</dbReference>
<evidence type="ECO:0000256" key="1">
    <source>
        <dbReference type="SAM" id="MobiDB-lite"/>
    </source>
</evidence>
<evidence type="ECO:0000256" key="2">
    <source>
        <dbReference type="SAM" id="Phobius"/>
    </source>
</evidence>
<feature type="compositionally biased region" description="Basic and acidic residues" evidence="1">
    <location>
        <begin position="839"/>
        <end position="848"/>
    </location>
</feature>
<organism evidence="5 6">
    <name type="scientific">Hypholoma sublateritium (strain FD-334 SS-4)</name>
    <dbReference type="NCBI Taxonomy" id="945553"/>
    <lineage>
        <taxon>Eukaryota</taxon>
        <taxon>Fungi</taxon>
        <taxon>Dikarya</taxon>
        <taxon>Basidiomycota</taxon>
        <taxon>Agaricomycotina</taxon>
        <taxon>Agaricomycetes</taxon>
        <taxon>Agaricomycetidae</taxon>
        <taxon>Agaricales</taxon>
        <taxon>Agaricineae</taxon>
        <taxon>Strophariaceae</taxon>
        <taxon>Hypholoma</taxon>
    </lineage>
</organism>
<evidence type="ECO:0000313" key="6">
    <source>
        <dbReference type="Proteomes" id="UP000054270"/>
    </source>
</evidence>
<feature type="transmembrane region" description="Helical" evidence="2">
    <location>
        <begin position="658"/>
        <end position="680"/>
    </location>
</feature>
<accession>A0A0D2PN10</accession>